<dbReference type="CDD" id="cd05013">
    <property type="entry name" value="SIS_RpiR"/>
    <property type="match status" value="1"/>
</dbReference>
<dbReference type="PANTHER" id="PTHR30514">
    <property type="entry name" value="GLUCOKINASE"/>
    <property type="match status" value="1"/>
</dbReference>
<dbReference type="InterPro" id="IPR009057">
    <property type="entry name" value="Homeodomain-like_sf"/>
</dbReference>
<dbReference type="PROSITE" id="PS51071">
    <property type="entry name" value="HTH_RPIR"/>
    <property type="match status" value="1"/>
</dbReference>
<dbReference type="RefSeq" id="WP_367725083.1">
    <property type="nucleotide sequence ID" value="NZ_JBFOCH010000038.1"/>
</dbReference>
<dbReference type="InterPro" id="IPR035472">
    <property type="entry name" value="RpiR-like_SIS"/>
</dbReference>
<dbReference type="InterPro" id="IPR046348">
    <property type="entry name" value="SIS_dom_sf"/>
</dbReference>
<organism evidence="6 7">
    <name type="scientific">Mesorhizobium marinum</name>
    <dbReference type="NCBI Taxonomy" id="3228790"/>
    <lineage>
        <taxon>Bacteria</taxon>
        <taxon>Pseudomonadati</taxon>
        <taxon>Pseudomonadota</taxon>
        <taxon>Alphaproteobacteria</taxon>
        <taxon>Hyphomicrobiales</taxon>
        <taxon>Phyllobacteriaceae</taxon>
        <taxon>Mesorhizobium</taxon>
    </lineage>
</organism>
<keyword evidence="2" id="KW-0238">DNA-binding</keyword>
<dbReference type="SUPFAM" id="SSF53697">
    <property type="entry name" value="SIS domain"/>
    <property type="match status" value="1"/>
</dbReference>
<dbReference type="Gene3D" id="1.10.10.10">
    <property type="entry name" value="Winged helix-like DNA-binding domain superfamily/Winged helix DNA-binding domain"/>
    <property type="match status" value="1"/>
</dbReference>
<dbReference type="Gene3D" id="3.40.50.10490">
    <property type="entry name" value="Glucose-6-phosphate isomerase like protein, domain 1"/>
    <property type="match status" value="1"/>
</dbReference>
<reference evidence="6 7" key="1">
    <citation type="submission" date="2024-06" db="EMBL/GenBank/DDBJ databases">
        <authorList>
            <person name="Tuo L."/>
        </authorList>
    </citation>
    <scope>NUCLEOTIDE SEQUENCE [LARGE SCALE GENOMIC DNA]</scope>
    <source>
        <strain evidence="6 7">ZMM04-5</strain>
    </source>
</reference>
<evidence type="ECO:0000256" key="1">
    <source>
        <dbReference type="ARBA" id="ARBA00023015"/>
    </source>
</evidence>
<comment type="caution">
    <text evidence="6">The sequence shown here is derived from an EMBL/GenBank/DDBJ whole genome shotgun (WGS) entry which is preliminary data.</text>
</comment>
<dbReference type="Pfam" id="PF01380">
    <property type="entry name" value="SIS"/>
    <property type="match status" value="1"/>
</dbReference>
<gene>
    <name evidence="6" type="ORF">ABUE31_17970</name>
</gene>
<dbReference type="InterPro" id="IPR000281">
    <property type="entry name" value="HTH_RpiR"/>
</dbReference>
<keyword evidence="7" id="KW-1185">Reference proteome</keyword>
<evidence type="ECO:0000313" key="6">
    <source>
        <dbReference type="EMBL" id="MEW9807879.1"/>
    </source>
</evidence>
<accession>A0ABV3R3F7</accession>
<dbReference type="Proteomes" id="UP001556196">
    <property type="component" value="Unassembled WGS sequence"/>
</dbReference>
<dbReference type="PANTHER" id="PTHR30514:SF1">
    <property type="entry name" value="HTH-TYPE TRANSCRIPTIONAL REGULATOR HEXR-RELATED"/>
    <property type="match status" value="1"/>
</dbReference>
<evidence type="ECO:0000259" key="5">
    <source>
        <dbReference type="PROSITE" id="PS51464"/>
    </source>
</evidence>
<sequence>MNDVFSRITKIYPTLKKAERRIADLVLADADFFLRGSITEVAEAAGVSASSLTRFSRLLEVEGFRELKLSVAQAKSAQSPYYHQSVQALGEMDIAEGRLEYLYLQQVIASLNSTFTRLDAEALVDAIRAIRSARRIRTFGVAVSGLIAQETAMRFMRLGLEATYVADSHFMRIASSLLGQGDVAICISHTGRSQEVLDAADMAHRQGATVVGLTAPHTPLSRKADILIEMSVFEEIDIYTPSISHFAYHYVIGLLSFHIGQSADLDRDGLLSKIKTGLARGQTAELSQ</sequence>
<evidence type="ECO:0000259" key="4">
    <source>
        <dbReference type="PROSITE" id="PS51071"/>
    </source>
</evidence>
<evidence type="ECO:0000256" key="3">
    <source>
        <dbReference type="ARBA" id="ARBA00023163"/>
    </source>
</evidence>
<protein>
    <submittedName>
        <fullName evidence="6">MurR/RpiR family transcriptional regulator</fullName>
    </submittedName>
</protein>
<evidence type="ECO:0000256" key="2">
    <source>
        <dbReference type="ARBA" id="ARBA00023125"/>
    </source>
</evidence>
<feature type="domain" description="SIS" evidence="5">
    <location>
        <begin position="126"/>
        <end position="270"/>
    </location>
</feature>
<dbReference type="InterPro" id="IPR047640">
    <property type="entry name" value="RpiR-like"/>
</dbReference>
<proteinExistence type="predicted"/>
<dbReference type="EMBL" id="JBFOCI010000006">
    <property type="protein sequence ID" value="MEW9807879.1"/>
    <property type="molecule type" value="Genomic_DNA"/>
</dbReference>
<name>A0ABV3R3F7_9HYPH</name>
<dbReference type="SUPFAM" id="SSF46689">
    <property type="entry name" value="Homeodomain-like"/>
    <property type="match status" value="1"/>
</dbReference>
<dbReference type="Pfam" id="PF01418">
    <property type="entry name" value="HTH_6"/>
    <property type="match status" value="1"/>
</dbReference>
<keyword evidence="1" id="KW-0805">Transcription regulation</keyword>
<dbReference type="InterPro" id="IPR001347">
    <property type="entry name" value="SIS_dom"/>
</dbReference>
<evidence type="ECO:0000313" key="7">
    <source>
        <dbReference type="Proteomes" id="UP001556196"/>
    </source>
</evidence>
<dbReference type="InterPro" id="IPR036388">
    <property type="entry name" value="WH-like_DNA-bd_sf"/>
</dbReference>
<keyword evidence="3" id="KW-0804">Transcription</keyword>
<dbReference type="PROSITE" id="PS51464">
    <property type="entry name" value="SIS"/>
    <property type="match status" value="1"/>
</dbReference>
<feature type="domain" description="HTH rpiR-type" evidence="4">
    <location>
        <begin position="2"/>
        <end position="78"/>
    </location>
</feature>